<organism evidence="2 3">
    <name type="scientific">Mesorhizobium liriopis</name>
    <dbReference type="NCBI Taxonomy" id="2953882"/>
    <lineage>
        <taxon>Bacteria</taxon>
        <taxon>Pseudomonadati</taxon>
        <taxon>Pseudomonadota</taxon>
        <taxon>Alphaproteobacteria</taxon>
        <taxon>Hyphomicrobiales</taxon>
        <taxon>Phyllobacteriaceae</taxon>
        <taxon>Mesorhizobium</taxon>
    </lineage>
</organism>
<comment type="caution">
    <text evidence="2">The sequence shown here is derived from an EMBL/GenBank/DDBJ whole genome shotgun (WGS) entry which is preliminary data.</text>
</comment>
<keyword evidence="3" id="KW-1185">Reference proteome</keyword>
<dbReference type="Proteomes" id="UP001205906">
    <property type="component" value="Unassembled WGS sequence"/>
</dbReference>
<keyword evidence="1" id="KW-0472">Membrane</keyword>
<gene>
    <name evidence="2" type="ORF">NGM99_19375</name>
</gene>
<feature type="transmembrane region" description="Helical" evidence="1">
    <location>
        <begin position="69"/>
        <end position="89"/>
    </location>
</feature>
<protein>
    <submittedName>
        <fullName evidence="2">Uncharacterized protein</fullName>
    </submittedName>
</protein>
<keyword evidence="1" id="KW-1133">Transmembrane helix</keyword>
<feature type="transmembrane region" description="Helical" evidence="1">
    <location>
        <begin position="101"/>
        <end position="125"/>
    </location>
</feature>
<accession>A0ABT1CBU8</accession>
<name>A0ABT1CBU8_9HYPH</name>
<dbReference type="RefSeq" id="WP_252822001.1">
    <property type="nucleotide sequence ID" value="NZ_JAMXQS010000009.1"/>
</dbReference>
<evidence type="ECO:0000256" key="1">
    <source>
        <dbReference type="SAM" id="Phobius"/>
    </source>
</evidence>
<evidence type="ECO:0000313" key="3">
    <source>
        <dbReference type="Proteomes" id="UP001205906"/>
    </source>
</evidence>
<keyword evidence="1" id="KW-0812">Transmembrane</keyword>
<reference evidence="2 3" key="1">
    <citation type="submission" date="2022-06" db="EMBL/GenBank/DDBJ databases">
        <title>Mesorhizobium sp. strain RP14 Genome sequencing and assembly.</title>
        <authorList>
            <person name="Kim I."/>
        </authorList>
    </citation>
    <scope>NUCLEOTIDE SEQUENCE [LARGE SCALE GENOMIC DNA]</scope>
    <source>
        <strain evidence="3">RP14(2022)</strain>
    </source>
</reference>
<evidence type="ECO:0000313" key="2">
    <source>
        <dbReference type="EMBL" id="MCO6051953.1"/>
    </source>
</evidence>
<dbReference type="EMBL" id="JAMXQS010000009">
    <property type="protein sequence ID" value="MCO6051953.1"/>
    <property type="molecule type" value="Genomic_DNA"/>
</dbReference>
<sequence>MIALMYRSFGAEPPHGLTPAQEAVLGFLAVLFVGLSLAATVLVNVFTLCLGVLVTFLGHDGARFNFVQLFGRLPLIGITVPVLLGFGIWHGAQRMGWSAALWPPVLTLLLAVILLALTIVVNTMLKDRRG</sequence>
<proteinExistence type="predicted"/>
<feature type="transmembrane region" description="Helical" evidence="1">
    <location>
        <begin position="24"/>
        <end position="57"/>
    </location>
</feature>